<evidence type="ECO:0000259" key="2">
    <source>
        <dbReference type="PROSITE" id="PS50003"/>
    </source>
</evidence>
<dbReference type="Proteomes" id="UP000075884">
    <property type="component" value="Unassembled WGS sequence"/>
</dbReference>
<name>A0A182NM10_9DIPT</name>
<dbReference type="SUPFAM" id="SSF50729">
    <property type="entry name" value="PH domain-like"/>
    <property type="match status" value="1"/>
</dbReference>
<proteinExistence type="predicted"/>
<sequence>MMKGVRRGCVRLKGAIIGIDDQDVNTFTITVDHKTFHFQARDGEEREKWVRRLEDSILRHANRSRALWDQQYNNGGSAQSSAMGFSAGGGGPGNGSGASGAGGGAASGGGGAGGGVGGGGGGGTPGSSVRRSNNLVLFDRKVTEADAFLQLMIDQTTKLETRLETLGDTEEATHLKTISEHVNNTANPINGIYQGPISSKSETETEPSESGLVAGAMSSSLTTDIEVADECRESSRHANMAHASISASAAVATSIAESERGGLQKL</sequence>
<dbReference type="Gene3D" id="2.30.29.30">
    <property type="entry name" value="Pleckstrin-homology domain (PH domain)/Phosphotyrosine-binding domain (PTB)"/>
    <property type="match status" value="1"/>
</dbReference>
<feature type="compositionally biased region" description="Low complexity" evidence="1">
    <location>
        <begin position="246"/>
        <end position="256"/>
    </location>
</feature>
<dbReference type="PROSITE" id="PS50003">
    <property type="entry name" value="PH_DOMAIN"/>
    <property type="match status" value="1"/>
</dbReference>
<feature type="domain" description="PH" evidence="2">
    <location>
        <begin position="1"/>
        <end position="58"/>
    </location>
</feature>
<feature type="region of interest" description="Disordered" evidence="1">
    <location>
        <begin position="78"/>
        <end position="109"/>
    </location>
</feature>
<reference evidence="3" key="2">
    <citation type="submission" date="2020-05" db="UniProtKB">
        <authorList>
            <consortium name="EnsemblMetazoa"/>
        </authorList>
    </citation>
    <scope>IDENTIFICATION</scope>
    <source>
        <strain evidence="3">WRAIR2</strain>
    </source>
</reference>
<keyword evidence="4" id="KW-1185">Reference proteome</keyword>
<accession>A0A182NM10</accession>
<feature type="compositionally biased region" description="Gly residues" evidence="1">
    <location>
        <begin position="86"/>
        <end position="109"/>
    </location>
</feature>
<dbReference type="VEuPathDB" id="VectorBase:ADIR008691"/>
<evidence type="ECO:0000256" key="1">
    <source>
        <dbReference type="SAM" id="MobiDB-lite"/>
    </source>
</evidence>
<dbReference type="InterPro" id="IPR011993">
    <property type="entry name" value="PH-like_dom_sf"/>
</dbReference>
<dbReference type="InterPro" id="IPR001849">
    <property type="entry name" value="PH_domain"/>
</dbReference>
<reference evidence="4" key="1">
    <citation type="submission" date="2013-03" db="EMBL/GenBank/DDBJ databases">
        <title>The Genome Sequence of Anopheles dirus WRAIR2.</title>
        <authorList>
            <consortium name="The Broad Institute Genomics Platform"/>
            <person name="Neafsey D.E."/>
            <person name="Walton C."/>
            <person name="Walker B."/>
            <person name="Young S.K."/>
            <person name="Zeng Q."/>
            <person name="Gargeya S."/>
            <person name="Fitzgerald M."/>
            <person name="Haas B."/>
            <person name="Abouelleil A."/>
            <person name="Allen A.W."/>
            <person name="Alvarado L."/>
            <person name="Arachchi H.M."/>
            <person name="Berlin A.M."/>
            <person name="Chapman S.B."/>
            <person name="Gainer-Dewar J."/>
            <person name="Goldberg J."/>
            <person name="Griggs A."/>
            <person name="Gujja S."/>
            <person name="Hansen M."/>
            <person name="Howarth C."/>
            <person name="Imamovic A."/>
            <person name="Ireland A."/>
            <person name="Larimer J."/>
            <person name="McCowan C."/>
            <person name="Murphy C."/>
            <person name="Pearson M."/>
            <person name="Poon T.W."/>
            <person name="Priest M."/>
            <person name="Roberts A."/>
            <person name="Saif S."/>
            <person name="Shea T."/>
            <person name="Sisk P."/>
            <person name="Sykes S."/>
            <person name="Wortman J."/>
            <person name="Nusbaum C."/>
            <person name="Birren B."/>
        </authorList>
    </citation>
    <scope>NUCLEOTIDE SEQUENCE [LARGE SCALE GENOMIC DNA]</scope>
    <source>
        <strain evidence="4">WRAIR2</strain>
    </source>
</reference>
<protein>
    <submittedName>
        <fullName evidence="3">PH domain-containing protein</fullName>
    </submittedName>
</protein>
<dbReference type="STRING" id="7168.A0A182NM10"/>
<feature type="compositionally biased region" description="Basic and acidic residues" evidence="1">
    <location>
        <begin position="257"/>
        <end position="266"/>
    </location>
</feature>
<organism evidence="3 4">
    <name type="scientific">Anopheles dirus</name>
    <dbReference type="NCBI Taxonomy" id="7168"/>
    <lineage>
        <taxon>Eukaryota</taxon>
        <taxon>Metazoa</taxon>
        <taxon>Ecdysozoa</taxon>
        <taxon>Arthropoda</taxon>
        <taxon>Hexapoda</taxon>
        <taxon>Insecta</taxon>
        <taxon>Pterygota</taxon>
        <taxon>Neoptera</taxon>
        <taxon>Endopterygota</taxon>
        <taxon>Diptera</taxon>
        <taxon>Nematocera</taxon>
        <taxon>Culicoidea</taxon>
        <taxon>Culicidae</taxon>
        <taxon>Anophelinae</taxon>
        <taxon>Anopheles</taxon>
    </lineage>
</organism>
<feature type="region of interest" description="Disordered" evidence="1">
    <location>
        <begin position="246"/>
        <end position="266"/>
    </location>
</feature>
<dbReference type="EnsemblMetazoa" id="ADIR008691-RA">
    <property type="protein sequence ID" value="ADIR008691-PA"/>
    <property type="gene ID" value="ADIR008691"/>
</dbReference>
<evidence type="ECO:0000313" key="3">
    <source>
        <dbReference type="EnsemblMetazoa" id="ADIR008691-PA"/>
    </source>
</evidence>
<evidence type="ECO:0000313" key="4">
    <source>
        <dbReference type="Proteomes" id="UP000075884"/>
    </source>
</evidence>
<dbReference type="AlphaFoldDB" id="A0A182NM10"/>